<dbReference type="Proteomes" id="UP000663828">
    <property type="component" value="Unassembled WGS sequence"/>
</dbReference>
<feature type="transmembrane region" description="Helical" evidence="1">
    <location>
        <begin position="212"/>
        <end position="234"/>
    </location>
</feature>
<reference evidence="3" key="1">
    <citation type="submission" date="2021-02" db="EMBL/GenBank/DDBJ databases">
        <authorList>
            <person name="Nowell W R."/>
        </authorList>
    </citation>
    <scope>NUCLEOTIDE SEQUENCE</scope>
</reference>
<keyword evidence="2" id="KW-0732">Signal</keyword>
<dbReference type="AlphaFoldDB" id="A0A815GSN8"/>
<comment type="caution">
    <text evidence="3">The sequence shown here is derived from an EMBL/GenBank/DDBJ whole genome shotgun (WGS) entry which is preliminary data.</text>
</comment>
<proteinExistence type="predicted"/>
<evidence type="ECO:0000256" key="2">
    <source>
        <dbReference type="SAM" id="SignalP"/>
    </source>
</evidence>
<keyword evidence="1" id="KW-0472">Membrane</keyword>
<name>A0A815GSN8_ADIRI</name>
<keyword evidence="1" id="KW-0812">Transmembrane</keyword>
<gene>
    <name evidence="3" type="ORF">XAT740_LOCUS31123</name>
</gene>
<evidence type="ECO:0000313" key="3">
    <source>
        <dbReference type="EMBL" id="CAF1344202.1"/>
    </source>
</evidence>
<protein>
    <submittedName>
        <fullName evidence="3">Uncharacterized protein</fullName>
    </submittedName>
</protein>
<evidence type="ECO:0000256" key="1">
    <source>
        <dbReference type="SAM" id="Phobius"/>
    </source>
</evidence>
<keyword evidence="4" id="KW-1185">Reference proteome</keyword>
<keyword evidence="1" id="KW-1133">Transmembrane helix</keyword>
<dbReference type="EMBL" id="CAJNOR010002815">
    <property type="protein sequence ID" value="CAF1344202.1"/>
    <property type="molecule type" value="Genomic_DNA"/>
</dbReference>
<organism evidence="3 4">
    <name type="scientific">Adineta ricciae</name>
    <name type="common">Rotifer</name>
    <dbReference type="NCBI Taxonomy" id="249248"/>
    <lineage>
        <taxon>Eukaryota</taxon>
        <taxon>Metazoa</taxon>
        <taxon>Spiralia</taxon>
        <taxon>Gnathifera</taxon>
        <taxon>Rotifera</taxon>
        <taxon>Eurotatoria</taxon>
        <taxon>Bdelloidea</taxon>
        <taxon>Adinetida</taxon>
        <taxon>Adinetidae</taxon>
        <taxon>Adineta</taxon>
    </lineage>
</organism>
<accession>A0A815GSN8</accession>
<feature type="chain" id="PRO_5032833272" evidence="2">
    <location>
        <begin position="18"/>
        <end position="262"/>
    </location>
</feature>
<evidence type="ECO:0000313" key="4">
    <source>
        <dbReference type="Proteomes" id="UP000663828"/>
    </source>
</evidence>
<feature type="signal peptide" evidence="2">
    <location>
        <begin position="1"/>
        <end position="17"/>
    </location>
</feature>
<sequence>MRLSILLFFLSISHIHSIDYDIDNEQMCIQTPFVANFRCNCTRTRFTSDVQVPNNNSMLLLNFIFQPQFDTSNNGSSAEMTQNVNISLTFIQSSTLTQTIYLTFFSLNKTVLSLNSNTTLAFKAMTVYAYVFNTYSNDIRIWKDPVTLGEPRLCFMRNTSFPPAGLTRVYYFNTNETNLTIDLTKSSYRIAPLFTSFETCFETIVILSSGSIAFIVLVVVFSAITILLLVICLWKQIRELLYIIQNWIRNKTGKGVKTIDSR</sequence>